<dbReference type="Proteomes" id="UP001199915">
    <property type="component" value="Unassembled WGS sequence"/>
</dbReference>
<sequence>MKKLKTCLAFFICCILSLNMGICNVKADNNVVLSNKAYLLKTGMPQKEIEKLDDDVMQFIVDDLKSGGKHFEYINSKKLLNPASTE</sequence>
<feature type="signal peptide" evidence="1">
    <location>
        <begin position="1"/>
        <end position="27"/>
    </location>
</feature>
<feature type="chain" id="PRO_5042201216" evidence="1">
    <location>
        <begin position="28"/>
        <end position="86"/>
    </location>
</feature>
<organism evidence="2 3">
    <name type="scientific">Fusicatenibacter saccharivorans</name>
    <dbReference type="NCBI Taxonomy" id="1150298"/>
    <lineage>
        <taxon>Bacteria</taxon>
        <taxon>Bacillati</taxon>
        <taxon>Bacillota</taxon>
        <taxon>Clostridia</taxon>
        <taxon>Lachnospirales</taxon>
        <taxon>Lachnospiraceae</taxon>
        <taxon>Fusicatenibacter</taxon>
    </lineage>
</organism>
<proteinExistence type="predicted"/>
<evidence type="ECO:0000313" key="3">
    <source>
        <dbReference type="Proteomes" id="UP001199915"/>
    </source>
</evidence>
<evidence type="ECO:0000256" key="1">
    <source>
        <dbReference type="SAM" id="SignalP"/>
    </source>
</evidence>
<accession>A0AAE3F4U7</accession>
<dbReference type="AlphaFoldDB" id="A0AAE3F4U7"/>
<comment type="caution">
    <text evidence="2">The sequence shown here is derived from an EMBL/GenBank/DDBJ whole genome shotgun (WGS) entry which is preliminary data.</text>
</comment>
<dbReference type="EMBL" id="JAKNFS010000025">
    <property type="protein sequence ID" value="MCG4766853.1"/>
    <property type="molecule type" value="Genomic_DNA"/>
</dbReference>
<dbReference type="RefSeq" id="WP_173829042.1">
    <property type="nucleotide sequence ID" value="NZ_JAAINI010000041.1"/>
</dbReference>
<protein>
    <submittedName>
        <fullName evidence="2">Uncharacterized protein</fullName>
    </submittedName>
</protein>
<reference evidence="2" key="1">
    <citation type="submission" date="2022-01" db="EMBL/GenBank/DDBJ databases">
        <title>Collection of gut derived symbiotic bacterial strains cultured from healthy donors.</title>
        <authorList>
            <person name="Lin H."/>
            <person name="Kohout C."/>
            <person name="Waligurski E."/>
            <person name="Pamer E.G."/>
        </authorList>
    </citation>
    <scope>NUCLEOTIDE SEQUENCE</scope>
    <source>
        <strain evidence="2">DFI.5.49</strain>
    </source>
</reference>
<gene>
    <name evidence="2" type="ORF">L0N21_15265</name>
</gene>
<evidence type="ECO:0000313" key="2">
    <source>
        <dbReference type="EMBL" id="MCG4766853.1"/>
    </source>
</evidence>
<name>A0AAE3F4U7_9FIRM</name>
<keyword evidence="1" id="KW-0732">Signal</keyword>